<name>A0A0S4JIF0_BODSA</name>
<dbReference type="EMBL" id="CYKH01001781">
    <property type="protein sequence ID" value="CUG89952.1"/>
    <property type="molecule type" value="Genomic_DNA"/>
</dbReference>
<dbReference type="VEuPathDB" id="TriTrypDB:BSAL_24235"/>
<proteinExistence type="predicted"/>
<gene>
    <name evidence="1" type="ORF">BSAL_24235</name>
</gene>
<sequence>MSISMSPLVNSPLAVIAAASSGSLSIGSQSSFVANGPTSINTVVHGVSAATSVQISVAAVSGAHQYILPSPVTLAVRALEGVTVSGLPLAMYVGMTATVTVTLTRAPQYTGTSLVVVPTFSGGSFSPLSVQFDYGTTTLVQQMTFTALTASCACEGVSVGLAGNAASIYAPVADLFLRTYPKAVASIAFPVSTVPGQTTSSTFLYISNTVVLTVSLGQPFIAPVASVVVQLSYPTPSAITMQTLVTFTPNTLSQSITITGVAANPSSSIALTVTQAQEAYDAGSSVTLAVLARIPLSLVFDPSTQPVIVGQSVTATVHVGAPSLLGDVFVSFVYGSEISFPSNILIARGSSTTSFPAVFTGSNISASKTLSMVVSGPGLASYSVSSTTWNVQVFRVRFTDVTDATDYIVVGNSGSATFELESLPALASDVVTVALTSTSNVAWASPSITLTQANMQVSVGFTALAPSNNSVSAIVSVTSAATGYAATLNNDKNVVIRNQGIISWNPPAFVYIGIAETCVVSINLSPPSSAPLVLTSAVTPDGSATISSSSSFDGSLSQSTVSILGVAGGASTLTLSPVTWSTLYNAPAPASVQVRPLETVSLTALPDHALPYQEITFALTVTRVPQYSGTSLTVQISTTAGTFNQTSFVFNYGDTTASVRGSTGLNIAVNVVTSGTAANIYSTPVAQTITIGPINALTVTTSQDDMCSLDNAIYVGQQVEMYVVRTGATTSEVTIALSYGTGSEITFNPSTVVLGVGVSMVSLTLV</sequence>
<accession>A0A0S4JIF0</accession>
<organism evidence="1 2">
    <name type="scientific">Bodo saltans</name>
    <name type="common">Flagellated protozoan</name>
    <dbReference type="NCBI Taxonomy" id="75058"/>
    <lineage>
        <taxon>Eukaryota</taxon>
        <taxon>Discoba</taxon>
        <taxon>Euglenozoa</taxon>
        <taxon>Kinetoplastea</taxon>
        <taxon>Metakinetoplastina</taxon>
        <taxon>Eubodonida</taxon>
        <taxon>Bodonidae</taxon>
        <taxon>Bodo</taxon>
    </lineage>
</organism>
<dbReference type="Proteomes" id="UP000051952">
    <property type="component" value="Unassembled WGS sequence"/>
</dbReference>
<evidence type="ECO:0000313" key="1">
    <source>
        <dbReference type="EMBL" id="CUG89952.1"/>
    </source>
</evidence>
<dbReference type="AlphaFoldDB" id="A0A0S4JIF0"/>
<protein>
    <recommendedName>
        <fullName evidence="3">Transmembrane protein</fullName>
    </recommendedName>
</protein>
<evidence type="ECO:0008006" key="3">
    <source>
        <dbReference type="Google" id="ProtNLM"/>
    </source>
</evidence>
<evidence type="ECO:0000313" key="2">
    <source>
        <dbReference type="Proteomes" id="UP000051952"/>
    </source>
</evidence>
<keyword evidence="2" id="KW-1185">Reference proteome</keyword>
<reference evidence="2" key="1">
    <citation type="submission" date="2015-09" db="EMBL/GenBank/DDBJ databases">
        <authorList>
            <consortium name="Pathogen Informatics"/>
        </authorList>
    </citation>
    <scope>NUCLEOTIDE SEQUENCE [LARGE SCALE GENOMIC DNA]</scope>
    <source>
        <strain evidence="2">Lake Konstanz</strain>
    </source>
</reference>